<comment type="caution">
    <text evidence="6">The sequence shown here is derived from an EMBL/GenBank/DDBJ whole genome shotgun (WGS) entry which is preliminary data.</text>
</comment>
<evidence type="ECO:0000313" key="6">
    <source>
        <dbReference type="EMBL" id="KAG5834822.1"/>
    </source>
</evidence>
<gene>
    <name evidence="6" type="ORF">ANANG_G00265670</name>
</gene>
<dbReference type="SMART" id="SM01411">
    <property type="entry name" value="Ephrin_rec_like"/>
    <property type="match status" value="4"/>
</dbReference>
<accession>A0A9D3RP89</accession>
<dbReference type="InterPro" id="IPR006212">
    <property type="entry name" value="Furin_repeat"/>
</dbReference>
<dbReference type="PANTHER" id="PTHR15332:SF175">
    <property type="entry name" value="PROPROTEIN CONVERTASE SUBTILISIN_KEXIN TYPE 5-LIKE"/>
    <property type="match status" value="1"/>
</dbReference>
<keyword evidence="7" id="KW-1185">Reference proteome</keyword>
<evidence type="ECO:0000259" key="5">
    <source>
        <dbReference type="PROSITE" id="PS51829"/>
    </source>
</evidence>
<evidence type="ECO:0000256" key="2">
    <source>
        <dbReference type="ARBA" id="ARBA00022670"/>
    </source>
</evidence>
<keyword evidence="2" id="KW-0645">Protease</keyword>
<evidence type="ECO:0000256" key="3">
    <source>
        <dbReference type="ARBA" id="ARBA00022801"/>
    </source>
</evidence>
<dbReference type="Gene3D" id="2.10.220.10">
    <property type="entry name" value="Hormone Receptor, Insulin-like Growth Factor Receptor 1, Chain A, domain 2"/>
    <property type="match status" value="10"/>
</dbReference>
<reference evidence="6" key="1">
    <citation type="submission" date="2021-01" db="EMBL/GenBank/DDBJ databases">
        <title>A chromosome-scale assembly of European eel, Anguilla anguilla.</title>
        <authorList>
            <person name="Henkel C."/>
            <person name="Jong-Raadsen S.A."/>
            <person name="Dufour S."/>
            <person name="Weltzien F.-A."/>
            <person name="Palstra A.P."/>
            <person name="Pelster B."/>
            <person name="Spaink H.P."/>
            <person name="Van Den Thillart G.E."/>
            <person name="Jansen H."/>
            <person name="Zahm M."/>
            <person name="Klopp C."/>
            <person name="Cedric C."/>
            <person name="Louis A."/>
            <person name="Berthelot C."/>
            <person name="Parey E."/>
            <person name="Roest Crollius H."/>
            <person name="Montfort J."/>
            <person name="Robinson-Rechavi M."/>
            <person name="Bucao C."/>
            <person name="Bouchez O."/>
            <person name="Gislard M."/>
            <person name="Lluch J."/>
            <person name="Milhes M."/>
            <person name="Lampietro C."/>
            <person name="Lopez Roques C."/>
            <person name="Donnadieu C."/>
            <person name="Braasch I."/>
            <person name="Desvignes T."/>
            <person name="Postlethwait J."/>
            <person name="Bobe J."/>
            <person name="Guiguen Y."/>
            <person name="Dirks R."/>
        </authorList>
    </citation>
    <scope>NUCLEOTIDE SEQUENCE</scope>
    <source>
        <strain evidence="6">Tag_6206</strain>
        <tissue evidence="6">Liver</tissue>
    </source>
</reference>
<dbReference type="CDD" id="cd00064">
    <property type="entry name" value="FU"/>
    <property type="match status" value="9"/>
</dbReference>
<dbReference type="GO" id="GO:0004252">
    <property type="term" value="F:serine-type endopeptidase activity"/>
    <property type="evidence" value="ECO:0007669"/>
    <property type="project" value="InterPro"/>
</dbReference>
<dbReference type="PROSITE" id="PS51829">
    <property type="entry name" value="P_HOMO_B"/>
    <property type="match status" value="1"/>
</dbReference>
<dbReference type="Proteomes" id="UP001044222">
    <property type="component" value="Chromosome 15"/>
</dbReference>
<dbReference type="SMART" id="SM00261">
    <property type="entry name" value="FU"/>
    <property type="match status" value="14"/>
</dbReference>
<dbReference type="AlphaFoldDB" id="A0A9D3RP89"/>
<sequence>GEQAAGNWTLEIYDSPSQPSSQEAAGKLKEWSLVFYGTSGFPYTSVRHQQPRSAELPAEDDQEYSGPCDPECDEFGCEGPGAHQCIGCLHHFLKNRNNTRTCVSACPSGFYADNRGRCKKCYFLCETCVGSRRDQCTSCKPGYHAQEGSGSCVSGCGDGYYLADGSVCRKCSENCVKCTSSDVCTECAPGTSLHGSLCHRSCEPGSFYSRERKECEACDGACASCTGSGKGECTTCAEGFLLEDRMCVPSCSNGFYPVMHLGTCNRCDPSCLTCVGPRGTCSSCVSGLTLQSGTCVHISDCRDGEYQDESGGCRLCDLACHQCKGPESWDCISCTPGRALEEGRCDTGCSPGKYASEGQCQLCDLTCGECSGGGPENCTSCEKDKSGAERFLFRGRCVDVCPERHFRSEGRTCDPCPENCGACSGPNWCLSCNSSSYRLSDGVCTRLECGEGEVEDPEYGECMVCEEGCRKCVLCKPRHCLSCTEGFYQFQDSCYKTCPAKTYSVEDEMTCVRCPETCVSCDVEECFWCEADLFLSDGQCVEQCEEGYYGDEESQECERCHDDCKTCSGPDEDDCDSCEEEEQLAGGECVREQDPCPRNSFLNDEGECESCHSSCESCWGNERNQCSTCGRGRFLTAQQTCVGKCPAGSFGGGASRRCEPCPPGCALCAETGVCLRCHSGHRDPLYLQEGQCVRQCQRGYPAGQVCLSCASACSSCEGNATRCLSCAEPFVLHRHRCAEDCPPGHLPREGRCHPCPPPAAAAPPTTCVRSVRSLMSSMRETVWRTAPLDFTGMWKRRLACNVPSQSRVSAGRVPNQEVCGTMENA</sequence>
<proteinExistence type="inferred from homology"/>
<dbReference type="InterPro" id="IPR009030">
    <property type="entry name" value="Growth_fac_rcpt_cys_sf"/>
</dbReference>
<evidence type="ECO:0000256" key="1">
    <source>
        <dbReference type="ARBA" id="ARBA00011073"/>
    </source>
</evidence>
<dbReference type="InterPro" id="IPR002884">
    <property type="entry name" value="P_dom"/>
</dbReference>
<keyword evidence="3" id="KW-0378">Hydrolase</keyword>
<evidence type="ECO:0000313" key="7">
    <source>
        <dbReference type="Proteomes" id="UP001044222"/>
    </source>
</evidence>
<feature type="non-terminal residue" evidence="6">
    <location>
        <position position="1"/>
    </location>
</feature>
<dbReference type="PANTHER" id="PTHR15332">
    <property type="entry name" value="PROPROTEIN CONVERTASE SUBTILISIN_KEXIN TYPE 5-LIKE"/>
    <property type="match status" value="1"/>
</dbReference>
<dbReference type="GO" id="GO:0006508">
    <property type="term" value="P:proteolysis"/>
    <property type="evidence" value="ECO:0007669"/>
    <property type="project" value="UniProtKB-KW"/>
</dbReference>
<dbReference type="Gene3D" id="2.60.120.260">
    <property type="entry name" value="Galactose-binding domain-like"/>
    <property type="match status" value="1"/>
</dbReference>
<dbReference type="SUPFAM" id="SSF49785">
    <property type="entry name" value="Galactose-binding domain-like"/>
    <property type="match status" value="1"/>
</dbReference>
<feature type="region of interest" description="Disordered" evidence="4">
    <location>
        <begin position="1"/>
        <end position="24"/>
    </location>
</feature>
<dbReference type="InterPro" id="IPR008979">
    <property type="entry name" value="Galactose-bd-like_sf"/>
</dbReference>
<organism evidence="6 7">
    <name type="scientific">Anguilla anguilla</name>
    <name type="common">European freshwater eel</name>
    <name type="synonym">Muraena anguilla</name>
    <dbReference type="NCBI Taxonomy" id="7936"/>
    <lineage>
        <taxon>Eukaryota</taxon>
        <taxon>Metazoa</taxon>
        <taxon>Chordata</taxon>
        <taxon>Craniata</taxon>
        <taxon>Vertebrata</taxon>
        <taxon>Euteleostomi</taxon>
        <taxon>Actinopterygii</taxon>
        <taxon>Neopterygii</taxon>
        <taxon>Teleostei</taxon>
        <taxon>Anguilliformes</taxon>
        <taxon>Anguillidae</taxon>
        <taxon>Anguilla</taxon>
    </lineage>
</organism>
<comment type="similarity">
    <text evidence="1">Belongs to the peptidase S8 family.</text>
</comment>
<dbReference type="EMBL" id="JAFIRN010000015">
    <property type="protein sequence ID" value="KAG5834822.1"/>
    <property type="molecule type" value="Genomic_DNA"/>
</dbReference>
<dbReference type="InterPro" id="IPR000742">
    <property type="entry name" value="EGF"/>
</dbReference>
<evidence type="ECO:0000256" key="4">
    <source>
        <dbReference type="SAM" id="MobiDB-lite"/>
    </source>
</evidence>
<dbReference type="SUPFAM" id="SSF57184">
    <property type="entry name" value="Growth factor receptor domain"/>
    <property type="match status" value="5"/>
</dbReference>
<name>A0A9D3RP89_ANGAN</name>
<protein>
    <recommendedName>
        <fullName evidence="5">P/Homo B domain-containing protein</fullName>
    </recommendedName>
</protein>
<dbReference type="SMART" id="SM00181">
    <property type="entry name" value="EGF"/>
    <property type="match status" value="8"/>
</dbReference>
<feature type="domain" description="P/Homo B" evidence="5">
    <location>
        <begin position="1"/>
        <end position="41"/>
    </location>
</feature>